<evidence type="ECO:0000313" key="2">
    <source>
        <dbReference type="Proteomes" id="UP000198393"/>
    </source>
</evidence>
<reference evidence="1 2" key="1">
    <citation type="submission" date="2017-06" db="EMBL/GenBank/DDBJ databases">
        <authorList>
            <person name="Kim H.J."/>
            <person name="Triplett B.A."/>
        </authorList>
    </citation>
    <scope>NUCLEOTIDE SEQUENCE [LARGE SCALE GENOMIC DNA]</scope>
    <source>
        <strain evidence="1 2">DSM 19307</strain>
    </source>
</reference>
<dbReference type="EMBL" id="FZPD01000001">
    <property type="protein sequence ID" value="SNS45203.1"/>
    <property type="molecule type" value="Genomic_DNA"/>
</dbReference>
<name>A0A239EMF5_EKHLU</name>
<sequence length="79" mass="9062">MGELIFDRILRILIMSTVELKSNLHQLIDDIQNTKLLESLHDLLSESKNAKAGTLWNSLTESQRNEVMVLMKNLRAPKT</sequence>
<organism evidence="1 2">
    <name type="scientific">Ekhidna lutea</name>
    <dbReference type="NCBI Taxonomy" id="447679"/>
    <lineage>
        <taxon>Bacteria</taxon>
        <taxon>Pseudomonadati</taxon>
        <taxon>Bacteroidota</taxon>
        <taxon>Cytophagia</taxon>
        <taxon>Cytophagales</taxon>
        <taxon>Reichenbachiellaceae</taxon>
        <taxon>Ekhidna</taxon>
    </lineage>
</organism>
<protein>
    <submittedName>
        <fullName evidence="1">Uncharacterized protein</fullName>
    </submittedName>
</protein>
<evidence type="ECO:0000313" key="1">
    <source>
        <dbReference type="EMBL" id="SNS45203.1"/>
    </source>
</evidence>
<dbReference type="AlphaFoldDB" id="A0A239EMF5"/>
<accession>A0A239EMF5</accession>
<gene>
    <name evidence="1" type="ORF">SAMN05421640_0204</name>
</gene>
<keyword evidence="2" id="KW-1185">Reference proteome</keyword>
<proteinExistence type="predicted"/>
<dbReference type="Proteomes" id="UP000198393">
    <property type="component" value="Unassembled WGS sequence"/>
</dbReference>